<gene>
    <name evidence="1" type="ORF">QOZ99_004343</name>
</gene>
<sequence length="220" mass="25587">MTMPFTPEEIHSLPTVLSAPRFATYLIEMASDKEAALELYRWNLELSAAFFVPLQICEVSVRNSIVSAIEGTYGPNWPWERGFVISLRDPPRAYSPRRDLMDLANRLPTAGKIVAELKFVFWERMFTRSHDAAVWNRHFRTVFPNADAARTVQQLRSDGFDRLQKIRDQRNRIAHHEPIFRRNVQEEYERIRSIVAWTDQTAADWLDKVETVTGLIGQKP</sequence>
<keyword evidence="2" id="KW-1185">Reference proteome</keyword>
<proteinExistence type="predicted"/>
<protein>
    <recommendedName>
        <fullName evidence="3">Abi-like protein</fullName>
    </recommendedName>
</protein>
<comment type="caution">
    <text evidence="1">The sequence shown here is derived from an EMBL/GenBank/DDBJ whole genome shotgun (WGS) entry which is preliminary data.</text>
</comment>
<dbReference type="Proteomes" id="UP001235094">
    <property type="component" value="Unassembled WGS sequence"/>
</dbReference>
<dbReference type="EMBL" id="JAUSVR010000030">
    <property type="protein sequence ID" value="MDQ0513421.1"/>
    <property type="molecule type" value="Genomic_DNA"/>
</dbReference>
<evidence type="ECO:0008006" key="3">
    <source>
        <dbReference type="Google" id="ProtNLM"/>
    </source>
</evidence>
<dbReference type="RefSeq" id="WP_306892049.1">
    <property type="nucleotide sequence ID" value="NZ_JAUSVR010000030.1"/>
</dbReference>
<organism evidence="1 2">
    <name type="scientific">Ancylobacter amanitiformis</name>
    <dbReference type="NCBI Taxonomy" id="217069"/>
    <lineage>
        <taxon>Bacteria</taxon>
        <taxon>Pseudomonadati</taxon>
        <taxon>Pseudomonadota</taxon>
        <taxon>Alphaproteobacteria</taxon>
        <taxon>Hyphomicrobiales</taxon>
        <taxon>Xanthobacteraceae</taxon>
        <taxon>Ancylobacter</taxon>
    </lineage>
</organism>
<accession>A0ABU0LXI7</accession>
<reference evidence="1 2" key="1">
    <citation type="submission" date="2023-07" db="EMBL/GenBank/DDBJ databases">
        <title>Genomic Encyclopedia of Type Strains, Phase IV (KMG-IV): sequencing the most valuable type-strain genomes for metagenomic binning, comparative biology and taxonomic classification.</title>
        <authorList>
            <person name="Goeker M."/>
        </authorList>
    </citation>
    <scope>NUCLEOTIDE SEQUENCE [LARGE SCALE GENOMIC DNA]</scope>
    <source>
        <strain evidence="1 2">DSM 15561</strain>
    </source>
</reference>
<evidence type="ECO:0000313" key="1">
    <source>
        <dbReference type="EMBL" id="MDQ0513421.1"/>
    </source>
</evidence>
<name>A0ABU0LXI7_9HYPH</name>
<evidence type="ECO:0000313" key="2">
    <source>
        <dbReference type="Proteomes" id="UP001235094"/>
    </source>
</evidence>